<proteinExistence type="predicted"/>
<comment type="subcellular location">
    <subcellularLocation>
        <location evidence="1">Membrane</location>
        <topology evidence="1">Multi-pass membrane protein</topology>
    </subcellularLocation>
</comment>
<organism evidence="7 8">
    <name type="scientific">Quercus lobata</name>
    <name type="common">Valley oak</name>
    <dbReference type="NCBI Taxonomy" id="97700"/>
    <lineage>
        <taxon>Eukaryota</taxon>
        <taxon>Viridiplantae</taxon>
        <taxon>Streptophyta</taxon>
        <taxon>Embryophyta</taxon>
        <taxon>Tracheophyta</taxon>
        <taxon>Spermatophyta</taxon>
        <taxon>Magnoliopsida</taxon>
        <taxon>eudicotyledons</taxon>
        <taxon>Gunneridae</taxon>
        <taxon>Pentapetalae</taxon>
        <taxon>rosids</taxon>
        <taxon>fabids</taxon>
        <taxon>Fagales</taxon>
        <taxon>Fagaceae</taxon>
        <taxon>Quercus</taxon>
    </lineage>
</organism>
<name>A0A7N2L4A9_QUELO</name>
<protein>
    <recommendedName>
        <fullName evidence="9">Major facilitator superfamily (MFS) profile domain-containing protein</fullName>
    </recommendedName>
</protein>
<dbReference type="GO" id="GO:0022857">
    <property type="term" value="F:transmembrane transporter activity"/>
    <property type="evidence" value="ECO:0007669"/>
    <property type="project" value="InterPro"/>
</dbReference>
<evidence type="ECO:0000256" key="4">
    <source>
        <dbReference type="ARBA" id="ARBA00022989"/>
    </source>
</evidence>
<feature type="transmembrane region" description="Helical" evidence="6">
    <location>
        <begin position="27"/>
        <end position="49"/>
    </location>
</feature>
<dbReference type="PROSITE" id="PS00216">
    <property type="entry name" value="SUGAR_TRANSPORT_1"/>
    <property type="match status" value="1"/>
</dbReference>
<dbReference type="InterPro" id="IPR005829">
    <property type="entry name" value="Sugar_transporter_CS"/>
</dbReference>
<reference evidence="7" key="2">
    <citation type="submission" date="2021-01" db="UniProtKB">
        <authorList>
            <consortium name="EnsemblPlants"/>
        </authorList>
    </citation>
    <scope>IDENTIFICATION</scope>
</reference>
<dbReference type="InParanoid" id="A0A7N2L4A9"/>
<evidence type="ECO:0008006" key="9">
    <source>
        <dbReference type="Google" id="ProtNLM"/>
    </source>
</evidence>
<sequence length="102" mass="11244">MQSPMASRLPQVCRSAQDDLSGTFKHYSVFGSIMTTGAMLGAILSGRIADILGRRGFMISFGSAVTYFDGTVVSWRTLALIAVNFCRNYSMSCTTYRFILYS</sequence>
<evidence type="ECO:0000256" key="1">
    <source>
        <dbReference type="ARBA" id="ARBA00004141"/>
    </source>
</evidence>
<evidence type="ECO:0000256" key="2">
    <source>
        <dbReference type="ARBA" id="ARBA00022448"/>
    </source>
</evidence>
<keyword evidence="5 6" id="KW-0472">Membrane</keyword>
<evidence type="ECO:0000256" key="5">
    <source>
        <dbReference type="ARBA" id="ARBA00023136"/>
    </source>
</evidence>
<evidence type="ECO:0000313" key="7">
    <source>
        <dbReference type="EnsemblPlants" id="QL03p004020:mrna"/>
    </source>
</evidence>
<dbReference type="InterPro" id="IPR036259">
    <property type="entry name" value="MFS_trans_sf"/>
</dbReference>
<dbReference type="Proteomes" id="UP000594261">
    <property type="component" value="Chromosome 3"/>
</dbReference>
<dbReference type="Gramene" id="QL03p004020:mrna">
    <property type="protein sequence ID" value="QL03p004020:mrna"/>
    <property type="gene ID" value="QL03p004020"/>
</dbReference>
<keyword evidence="2" id="KW-0813">Transport</keyword>
<keyword evidence="3 6" id="KW-0812">Transmembrane</keyword>
<keyword evidence="8" id="KW-1185">Reference proteome</keyword>
<dbReference type="Gene3D" id="1.20.1250.20">
    <property type="entry name" value="MFS general substrate transporter like domains"/>
    <property type="match status" value="1"/>
</dbReference>
<evidence type="ECO:0000313" key="8">
    <source>
        <dbReference type="Proteomes" id="UP000594261"/>
    </source>
</evidence>
<dbReference type="EnsemblPlants" id="QL03p004020:mrna">
    <property type="protein sequence ID" value="QL03p004020:mrna"/>
    <property type="gene ID" value="QL03p004020"/>
</dbReference>
<accession>A0A7N2L4A9</accession>
<evidence type="ECO:0000256" key="6">
    <source>
        <dbReference type="SAM" id="Phobius"/>
    </source>
</evidence>
<dbReference type="EMBL" id="LRBV02000003">
    <property type="status" value="NOT_ANNOTATED_CDS"/>
    <property type="molecule type" value="Genomic_DNA"/>
</dbReference>
<evidence type="ECO:0000256" key="3">
    <source>
        <dbReference type="ARBA" id="ARBA00022692"/>
    </source>
</evidence>
<keyword evidence="4 6" id="KW-1133">Transmembrane helix</keyword>
<dbReference type="SUPFAM" id="SSF103473">
    <property type="entry name" value="MFS general substrate transporter"/>
    <property type="match status" value="1"/>
</dbReference>
<dbReference type="GO" id="GO:0016020">
    <property type="term" value="C:membrane"/>
    <property type="evidence" value="ECO:0007669"/>
    <property type="project" value="UniProtKB-SubCell"/>
</dbReference>
<dbReference type="AlphaFoldDB" id="A0A7N2L4A9"/>
<reference evidence="7 8" key="1">
    <citation type="journal article" date="2016" name="G3 (Bethesda)">
        <title>First Draft Assembly and Annotation of the Genome of a California Endemic Oak Quercus lobata Nee (Fagaceae).</title>
        <authorList>
            <person name="Sork V.L."/>
            <person name="Fitz-Gibbon S.T."/>
            <person name="Puiu D."/>
            <person name="Crepeau M."/>
            <person name="Gugger P.F."/>
            <person name="Sherman R."/>
            <person name="Stevens K."/>
            <person name="Langley C.H."/>
            <person name="Pellegrini M."/>
            <person name="Salzberg S.L."/>
        </authorList>
    </citation>
    <scope>NUCLEOTIDE SEQUENCE [LARGE SCALE GENOMIC DNA]</scope>
    <source>
        <strain evidence="7 8">cv. SW786</strain>
    </source>
</reference>